<proteinExistence type="predicted"/>
<accession>A0ABY2RPY4</accession>
<dbReference type="EMBL" id="SUMD01000003">
    <property type="protein sequence ID" value="TJZ79446.1"/>
    <property type="molecule type" value="Genomic_DNA"/>
</dbReference>
<dbReference type="Proteomes" id="UP000305109">
    <property type="component" value="Unassembled WGS sequence"/>
</dbReference>
<reference evidence="2 3" key="1">
    <citation type="submission" date="2019-04" db="EMBL/GenBank/DDBJ databases">
        <title>Rhodococcus oryzae sp. nov., a novel actinomycete isolated from rhizosphere soil of rice (Oryza sativa L.).</title>
        <authorList>
            <person name="Li C."/>
        </authorList>
    </citation>
    <scope>NUCLEOTIDE SEQUENCE [LARGE SCALE GENOMIC DNA]</scope>
    <source>
        <strain evidence="2 3">NEAU-CX67</strain>
    </source>
</reference>
<dbReference type="PANTHER" id="PTHR43422:SF3">
    <property type="entry name" value="THIAMINE THIAZOLE SYNTHASE"/>
    <property type="match status" value="1"/>
</dbReference>
<organism evidence="2 3">
    <name type="scientific">Rhodococcus oryzae</name>
    <dbReference type="NCBI Taxonomy" id="2571143"/>
    <lineage>
        <taxon>Bacteria</taxon>
        <taxon>Bacillati</taxon>
        <taxon>Actinomycetota</taxon>
        <taxon>Actinomycetes</taxon>
        <taxon>Mycobacteriales</taxon>
        <taxon>Nocardiaceae</taxon>
        <taxon>Rhodococcus</taxon>
    </lineage>
</organism>
<dbReference type="Pfam" id="PF01494">
    <property type="entry name" value="FAD_binding_3"/>
    <property type="match status" value="1"/>
</dbReference>
<gene>
    <name evidence="2" type="ORF">FCG67_07375</name>
</gene>
<dbReference type="SUPFAM" id="SSF51905">
    <property type="entry name" value="FAD/NAD(P)-binding domain"/>
    <property type="match status" value="1"/>
</dbReference>
<evidence type="ECO:0000259" key="1">
    <source>
        <dbReference type="Pfam" id="PF01494"/>
    </source>
</evidence>
<comment type="caution">
    <text evidence="2">The sequence shown here is derived from an EMBL/GenBank/DDBJ whole genome shotgun (WGS) entry which is preliminary data.</text>
</comment>
<dbReference type="InterPro" id="IPR036188">
    <property type="entry name" value="FAD/NAD-bd_sf"/>
</dbReference>
<dbReference type="InterPro" id="IPR002938">
    <property type="entry name" value="FAD-bd"/>
</dbReference>
<sequence length="484" mass="54031">MNHHTVPGRRVVRAAADTETAARRDTHAVVIGGSIAGLLASRVLADFFGTVTIFEKDHLADNAEPRAGVPQGRHVHSIWKRGLTLMEESFPGLTAELVEGGSAEVEMTSDFAWYHRGVWKLRVPSGILITCQTRPFLEWHIRRRVCQISNIRLVDQCHVKRFAADPGRVTGVVVQSRRAGAAEETVAADLVVDASGRGSGTPRQLDELGYGQPAMSVIDVDVGYATRLYDRPPREDHPWKALIIAPTPPHGKRLGVVFPVEGQRWIVMLGGWNGDHPPRDDDGLLEFARSLEAPDIYTFMRDAVPLTPSVGYRFRANTRRYYERMQRFPGGLIVLGDSLCSFNPIYGQGMTTSALDAMTLRQCLERGVRKGDSIDAIANRFRKRVPRRLEAPWRMAAGEDMNWPGTQGDPPFGTAFMNWYFGRVHALTARDPRVLVQFVRVANMIDSPARIFHPRVLAPVLTRSARVGRPRLMRQKVPASITKR</sequence>
<dbReference type="PANTHER" id="PTHR43422">
    <property type="entry name" value="THIAMINE THIAZOLE SYNTHASE"/>
    <property type="match status" value="1"/>
</dbReference>
<protein>
    <recommendedName>
        <fullName evidence="1">FAD-binding domain-containing protein</fullName>
    </recommendedName>
</protein>
<evidence type="ECO:0000313" key="3">
    <source>
        <dbReference type="Proteomes" id="UP000305109"/>
    </source>
</evidence>
<evidence type="ECO:0000313" key="2">
    <source>
        <dbReference type="EMBL" id="TJZ79446.1"/>
    </source>
</evidence>
<keyword evidence="3" id="KW-1185">Reference proteome</keyword>
<dbReference type="RefSeq" id="WP_136908553.1">
    <property type="nucleotide sequence ID" value="NZ_SUMD01000003.1"/>
</dbReference>
<feature type="domain" description="FAD-binding" evidence="1">
    <location>
        <begin position="25"/>
        <end position="365"/>
    </location>
</feature>
<dbReference type="Gene3D" id="3.50.50.60">
    <property type="entry name" value="FAD/NAD(P)-binding domain"/>
    <property type="match status" value="1"/>
</dbReference>
<name>A0ABY2RPY4_9NOCA</name>